<dbReference type="Proteomes" id="UP001141992">
    <property type="component" value="Unassembled WGS sequence"/>
</dbReference>
<dbReference type="AlphaFoldDB" id="A0A9X3KWX0"/>
<dbReference type="RefSeq" id="WP_070759983.1">
    <property type="nucleotide sequence ID" value="NZ_CP188776.1"/>
</dbReference>
<evidence type="ECO:0000313" key="1">
    <source>
        <dbReference type="EMBL" id="MCZ8401422.1"/>
    </source>
</evidence>
<gene>
    <name evidence="1" type="ORF">O9570_08205</name>
</gene>
<name>A0A9X3KWX0_ALCXX</name>
<protein>
    <submittedName>
        <fullName evidence="1">Uncharacterized protein</fullName>
    </submittedName>
</protein>
<reference evidence="1" key="1">
    <citation type="submission" date="2022-12" db="EMBL/GenBank/DDBJ databases">
        <authorList>
            <person name="Voronina O.L."/>
            <person name="Kunda M.S."/>
            <person name="Ryzhova N."/>
            <person name="Aksenova E.I."/>
        </authorList>
    </citation>
    <scope>NUCLEOTIDE SEQUENCE</scope>
    <source>
        <strain evidence="1">SCCH136:Ach223948</strain>
    </source>
</reference>
<dbReference type="EMBL" id="JAPZVI010000004">
    <property type="protein sequence ID" value="MCZ8401422.1"/>
    <property type="molecule type" value="Genomic_DNA"/>
</dbReference>
<organism evidence="1 2">
    <name type="scientific">Alcaligenes xylosoxydans xylosoxydans</name>
    <name type="common">Achromobacter xylosoxidans</name>
    <dbReference type="NCBI Taxonomy" id="85698"/>
    <lineage>
        <taxon>Bacteria</taxon>
        <taxon>Pseudomonadati</taxon>
        <taxon>Pseudomonadota</taxon>
        <taxon>Betaproteobacteria</taxon>
        <taxon>Burkholderiales</taxon>
        <taxon>Alcaligenaceae</taxon>
        <taxon>Achromobacter</taxon>
    </lineage>
</organism>
<sequence>MRTNQTAHACVTGSCDAAYEFPSTARAARQAARTWFETAPDIAPAQYRDQQFIAHCEGKPDSALERKIRRHAFRQAYAEAIGHIVVEEARFHALPA</sequence>
<proteinExistence type="predicted"/>
<dbReference type="PROSITE" id="PS51257">
    <property type="entry name" value="PROKAR_LIPOPROTEIN"/>
    <property type="match status" value="1"/>
</dbReference>
<comment type="caution">
    <text evidence="1">The sequence shown here is derived from an EMBL/GenBank/DDBJ whole genome shotgun (WGS) entry which is preliminary data.</text>
</comment>
<evidence type="ECO:0000313" key="2">
    <source>
        <dbReference type="Proteomes" id="UP001141992"/>
    </source>
</evidence>
<accession>A0A9X3KWX0</accession>